<name>A0A2H0VCD1_9BACT</name>
<comment type="caution">
    <text evidence="1">The sequence shown here is derived from an EMBL/GenBank/DDBJ whole genome shotgun (WGS) entry which is preliminary data.</text>
</comment>
<evidence type="ECO:0008006" key="3">
    <source>
        <dbReference type="Google" id="ProtNLM"/>
    </source>
</evidence>
<accession>A0A2H0VCD1</accession>
<dbReference type="AlphaFoldDB" id="A0A2H0VCD1"/>
<protein>
    <recommendedName>
        <fullName evidence="3">DUF1893 domain-containing protein</fullName>
    </recommendedName>
</protein>
<gene>
    <name evidence="1" type="ORF">COT91_04945</name>
</gene>
<dbReference type="InterPro" id="IPR015067">
    <property type="entry name" value="DUF1893_TM1506-like"/>
</dbReference>
<dbReference type="InterPro" id="IPR037081">
    <property type="entry name" value="Hyp_TM1506"/>
</dbReference>
<dbReference type="SUPFAM" id="SSF53927">
    <property type="entry name" value="Cytidine deaminase-like"/>
    <property type="match status" value="1"/>
</dbReference>
<dbReference type="EMBL" id="PFAJ01000064">
    <property type="protein sequence ID" value="PIR96746.1"/>
    <property type="molecule type" value="Genomic_DNA"/>
</dbReference>
<sequence>MNKENRIDFLEAGGSLCVIKDGRILYQSNDEKLAPLVDCIKKHKDQMKDAVAYDKLVGRAAALLFVYAGVSEVNSLVGSKEAEDILKKAGVKYSFKKTVSKILNEEKTDICPMDKEAAGKQPQEFFKAMA</sequence>
<evidence type="ECO:0000313" key="2">
    <source>
        <dbReference type="Proteomes" id="UP000230557"/>
    </source>
</evidence>
<evidence type="ECO:0000313" key="1">
    <source>
        <dbReference type="EMBL" id="PIR96746.1"/>
    </source>
</evidence>
<reference evidence="2" key="1">
    <citation type="submission" date="2017-09" db="EMBL/GenBank/DDBJ databases">
        <title>Depth-based differentiation of microbial function through sediment-hosted aquifers and enrichment of novel symbionts in the deep terrestrial subsurface.</title>
        <authorList>
            <person name="Probst A.J."/>
            <person name="Ladd B."/>
            <person name="Jarett J.K."/>
            <person name="Geller-Mcgrath D.E."/>
            <person name="Sieber C.M.K."/>
            <person name="Emerson J.B."/>
            <person name="Anantharaman K."/>
            <person name="Thomas B.C."/>
            <person name="Malmstrom R."/>
            <person name="Stieglmeier M."/>
            <person name="Klingl A."/>
            <person name="Woyke T."/>
            <person name="Ryan C.M."/>
            <person name="Banfield J.F."/>
        </authorList>
    </citation>
    <scope>NUCLEOTIDE SEQUENCE [LARGE SCALE GENOMIC DNA]</scope>
</reference>
<proteinExistence type="predicted"/>
<dbReference type="InterPro" id="IPR016193">
    <property type="entry name" value="Cytidine_deaminase-like"/>
</dbReference>
<dbReference type="Pfam" id="PF08973">
    <property type="entry name" value="TM1506"/>
    <property type="match status" value="1"/>
</dbReference>
<dbReference type="GO" id="GO:0003824">
    <property type="term" value="F:catalytic activity"/>
    <property type="evidence" value="ECO:0007669"/>
    <property type="project" value="InterPro"/>
</dbReference>
<dbReference type="Proteomes" id="UP000230557">
    <property type="component" value="Unassembled WGS sequence"/>
</dbReference>
<dbReference type="Gene3D" id="3.40.140.30">
    <property type="entry name" value="Hypothetical protein TM1506"/>
    <property type="match status" value="1"/>
</dbReference>
<organism evidence="1 2">
    <name type="scientific">Candidatus Doudnabacteria bacterium CG10_big_fil_rev_8_21_14_0_10_41_10</name>
    <dbReference type="NCBI Taxonomy" id="1974551"/>
    <lineage>
        <taxon>Bacteria</taxon>
        <taxon>Candidatus Doudnaibacteriota</taxon>
    </lineage>
</organism>